<proteinExistence type="predicted"/>
<dbReference type="PANTHER" id="PTHR45947">
    <property type="entry name" value="SULFOQUINOVOSYL TRANSFERASE SQD2"/>
    <property type="match status" value="1"/>
</dbReference>
<evidence type="ECO:0000259" key="2">
    <source>
        <dbReference type="Pfam" id="PF13579"/>
    </source>
</evidence>
<dbReference type="InterPro" id="IPR028098">
    <property type="entry name" value="Glyco_trans_4-like_N"/>
</dbReference>
<dbReference type="EMBL" id="QRAO01000002">
    <property type="protein sequence ID" value="RDK87333.1"/>
    <property type="molecule type" value="Genomic_DNA"/>
</dbReference>
<evidence type="ECO:0000313" key="3">
    <source>
        <dbReference type="EMBL" id="RDK87333.1"/>
    </source>
</evidence>
<dbReference type="InterPro" id="IPR050194">
    <property type="entry name" value="Glycosyltransferase_grp1"/>
</dbReference>
<feature type="domain" description="Glycosyl transferase family 1" evidence="1">
    <location>
        <begin position="194"/>
        <end position="359"/>
    </location>
</feature>
<dbReference type="PANTHER" id="PTHR45947:SF15">
    <property type="entry name" value="TEICHURONIC ACID BIOSYNTHESIS GLYCOSYLTRANSFERASE TUAC-RELATED"/>
    <property type="match status" value="1"/>
</dbReference>
<dbReference type="SUPFAM" id="SSF53756">
    <property type="entry name" value="UDP-Glycosyltransferase/glycogen phosphorylase"/>
    <property type="match status" value="1"/>
</dbReference>
<protein>
    <submittedName>
        <fullName evidence="3">Glycosyltransferase involved in cell wall biosynthesis</fullName>
    </submittedName>
</protein>
<dbReference type="Pfam" id="PF00534">
    <property type="entry name" value="Glycos_transf_1"/>
    <property type="match status" value="1"/>
</dbReference>
<dbReference type="Gene3D" id="3.40.50.2000">
    <property type="entry name" value="Glycogen Phosphorylase B"/>
    <property type="match status" value="2"/>
</dbReference>
<dbReference type="RefSeq" id="WP_115123517.1">
    <property type="nucleotide sequence ID" value="NZ_QRAO01000002.1"/>
</dbReference>
<dbReference type="OrthoDB" id="9790710at2"/>
<dbReference type="CDD" id="cd03808">
    <property type="entry name" value="GT4_CapM-like"/>
    <property type="match status" value="1"/>
</dbReference>
<sequence>MPKPKLVRITTIPLSLEKLLEGQLGYMASHFDVTAVSAEEQRLREYAEKEGVHYFHVALTRKITPFKDIRAVYKLYRFLQNEKPDIVHTHTPKAGIVGMMAAYLARVPNRIHDVAGLPLMEATGLKRNVLIQVEKLTYFFATHVLPNSKGLQDYILQHRFTTKKKMNILGEGSSNGTNTDYFRDECVEKTEVTKTKEAWKIPKDDFIFVFIGRLVGDKGINELVVAFKALAETKSNCTLLLVGPVEDTLDPLEKHTLVEISKNPKIVTTGFQQDVRNFLALSDALVFPSYREGFPNVVMEAGAMGLPSIVTDINGCNEIIEHGKNGYIVPKKNSRALMDAMLFFLENPAEVAKMQQNARPMIVNRYKREHIWQLILAEYQSILQNT</sequence>
<comment type="caution">
    <text evidence="3">The sequence shown here is derived from an EMBL/GenBank/DDBJ whole genome shotgun (WGS) entry which is preliminary data.</text>
</comment>
<dbReference type="Proteomes" id="UP000255317">
    <property type="component" value="Unassembled WGS sequence"/>
</dbReference>
<feature type="domain" description="Glycosyltransferase subfamily 4-like N-terminal" evidence="2">
    <location>
        <begin position="27"/>
        <end position="159"/>
    </location>
</feature>
<dbReference type="InterPro" id="IPR001296">
    <property type="entry name" value="Glyco_trans_1"/>
</dbReference>
<keyword evidence="3" id="KW-0808">Transferase</keyword>
<organism evidence="3 4">
    <name type="scientific">Marinirhabdus gelatinilytica</name>
    <dbReference type="NCBI Taxonomy" id="1703343"/>
    <lineage>
        <taxon>Bacteria</taxon>
        <taxon>Pseudomonadati</taxon>
        <taxon>Bacteroidota</taxon>
        <taxon>Flavobacteriia</taxon>
        <taxon>Flavobacteriales</taxon>
        <taxon>Flavobacteriaceae</taxon>
    </lineage>
</organism>
<name>A0A370QG43_9FLAO</name>
<gene>
    <name evidence="3" type="ORF">C8D94_102520</name>
</gene>
<reference evidence="3 4" key="1">
    <citation type="submission" date="2018-07" db="EMBL/GenBank/DDBJ databases">
        <title>Genomic Encyclopedia of Type Strains, Phase IV (KMG-IV): sequencing the most valuable type-strain genomes for metagenomic binning, comparative biology and taxonomic classification.</title>
        <authorList>
            <person name="Goeker M."/>
        </authorList>
    </citation>
    <scope>NUCLEOTIDE SEQUENCE [LARGE SCALE GENOMIC DNA]</scope>
    <source>
        <strain evidence="3 4">DSM 101478</strain>
    </source>
</reference>
<evidence type="ECO:0000313" key="4">
    <source>
        <dbReference type="Proteomes" id="UP000255317"/>
    </source>
</evidence>
<dbReference type="AlphaFoldDB" id="A0A370QG43"/>
<accession>A0A370QG43</accession>
<evidence type="ECO:0000259" key="1">
    <source>
        <dbReference type="Pfam" id="PF00534"/>
    </source>
</evidence>
<dbReference type="Pfam" id="PF13579">
    <property type="entry name" value="Glyco_trans_4_4"/>
    <property type="match status" value="1"/>
</dbReference>
<dbReference type="GO" id="GO:0016757">
    <property type="term" value="F:glycosyltransferase activity"/>
    <property type="evidence" value="ECO:0007669"/>
    <property type="project" value="InterPro"/>
</dbReference>
<keyword evidence="4" id="KW-1185">Reference proteome</keyword>